<dbReference type="GO" id="GO:0005737">
    <property type="term" value="C:cytoplasm"/>
    <property type="evidence" value="ECO:0007669"/>
    <property type="project" value="TreeGrafter"/>
</dbReference>
<dbReference type="Gene3D" id="3.90.1200.10">
    <property type="match status" value="1"/>
</dbReference>
<dbReference type="EC" id="2.7.1.82" evidence="3"/>
<keyword evidence="4" id="KW-0418">Kinase</keyword>
<comment type="pathway">
    <text evidence="1">Phospholipid metabolism; phosphatidylethanolamine biosynthesis; phosphatidylethanolamine from ethanolamine: step 1/3.</text>
</comment>
<evidence type="ECO:0000256" key="3">
    <source>
        <dbReference type="ARBA" id="ARBA00038874"/>
    </source>
</evidence>
<sequence length="337" mass="39406">MSKVFDRTFELHSSSIVEELREFLTKDVFVGEEVKEFGKLTGGLTNLLYKAKVGDKTVLVRINGVGTETIIDRDKEIEYMLLLGEHRLSAEIYAIYNNGYVYEFIEGEALSPEEMPLHAELIAKKVAEFHDAPITPKTGDKSPTVFKTIKRWLNDVKSFEYKGEKKEKMAKIDLNRLYKETEDLEQLLKNCEVGFCHNDLLSLNILYNKENNQINFIDYEYCGYNYRSFDIGNHFSEHAGFDLKFDRFPDHNQQKKFVSAYLEGRHAKKPSDEEVEKLVAEVGVFSNIANIFWGVWALSQAYHSEIDFDYLDYGGKKINWFYERKDELDRNYRKHNQ</sequence>
<name>A0AAW2YVZ0_9EUKA</name>
<dbReference type="GO" id="GO:0006646">
    <property type="term" value="P:phosphatidylethanolamine biosynthetic process"/>
    <property type="evidence" value="ECO:0007669"/>
    <property type="project" value="TreeGrafter"/>
</dbReference>
<evidence type="ECO:0000256" key="2">
    <source>
        <dbReference type="ARBA" id="ARBA00038211"/>
    </source>
</evidence>
<dbReference type="Proteomes" id="UP001431209">
    <property type="component" value="Unassembled WGS sequence"/>
</dbReference>
<dbReference type="SUPFAM" id="SSF56112">
    <property type="entry name" value="Protein kinase-like (PK-like)"/>
    <property type="match status" value="1"/>
</dbReference>
<dbReference type="GO" id="GO:0004305">
    <property type="term" value="F:ethanolamine kinase activity"/>
    <property type="evidence" value="ECO:0007669"/>
    <property type="project" value="UniProtKB-EC"/>
</dbReference>
<dbReference type="PANTHER" id="PTHR22603:SF66">
    <property type="entry name" value="ETHANOLAMINE KINASE"/>
    <property type="match status" value="1"/>
</dbReference>
<organism evidence="4 5">
    <name type="scientific">Acrasis kona</name>
    <dbReference type="NCBI Taxonomy" id="1008807"/>
    <lineage>
        <taxon>Eukaryota</taxon>
        <taxon>Discoba</taxon>
        <taxon>Heterolobosea</taxon>
        <taxon>Tetramitia</taxon>
        <taxon>Eutetramitia</taxon>
        <taxon>Acrasidae</taxon>
        <taxon>Acrasis</taxon>
    </lineage>
</organism>
<comment type="caution">
    <text evidence="4">The sequence shown here is derived from an EMBL/GenBank/DDBJ whole genome shotgun (WGS) entry which is preliminary data.</text>
</comment>
<dbReference type="Gene3D" id="3.30.200.20">
    <property type="entry name" value="Phosphorylase Kinase, domain 1"/>
    <property type="match status" value="1"/>
</dbReference>
<evidence type="ECO:0000313" key="5">
    <source>
        <dbReference type="Proteomes" id="UP001431209"/>
    </source>
</evidence>
<keyword evidence="4" id="KW-0808">Transferase</keyword>
<reference evidence="4 5" key="1">
    <citation type="submission" date="2024-03" db="EMBL/GenBank/DDBJ databases">
        <title>The Acrasis kona genome and developmental transcriptomes reveal deep origins of eukaryotic multicellular pathways.</title>
        <authorList>
            <person name="Sheikh S."/>
            <person name="Fu C.-J."/>
            <person name="Brown M.W."/>
            <person name="Baldauf S.L."/>
        </authorList>
    </citation>
    <scope>NUCLEOTIDE SEQUENCE [LARGE SCALE GENOMIC DNA]</scope>
    <source>
        <strain evidence="4 5">ATCC MYA-3509</strain>
    </source>
</reference>
<dbReference type="CDD" id="cd05157">
    <property type="entry name" value="ETNK_euk"/>
    <property type="match status" value="1"/>
</dbReference>
<dbReference type="Pfam" id="PF01633">
    <property type="entry name" value="Choline_kinase"/>
    <property type="match status" value="1"/>
</dbReference>
<gene>
    <name evidence="4" type="ORF">AKO1_012827</name>
</gene>
<dbReference type="InterPro" id="IPR011009">
    <property type="entry name" value="Kinase-like_dom_sf"/>
</dbReference>
<keyword evidence="5" id="KW-1185">Reference proteome</keyword>
<accession>A0AAW2YVZ0</accession>
<dbReference type="PANTHER" id="PTHR22603">
    <property type="entry name" value="CHOLINE/ETHANOALAMINE KINASE"/>
    <property type="match status" value="1"/>
</dbReference>
<dbReference type="AlphaFoldDB" id="A0AAW2YVZ0"/>
<comment type="similarity">
    <text evidence="2">Belongs to the choline/ethanolamine kinase family.</text>
</comment>
<proteinExistence type="inferred from homology"/>
<dbReference type="EMBL" id="JAOPGA020000739">
    <property type="protein sequence ID" value="KAL0481239.1"/>
    <property type="molecule type" value="Genomic_DNA"/>
</dbReference>
<evidence type="ECO:0000313" key="4">
    <source>
        <dbReference type="EMBL" id="KAL0481239.1"/>
    </source>
</evidence>
<evidence type="ECO:0000256" key="1">
    <source>
        <dbReference type="ARBA" id="ARBA00037883"/>
    </source>
</evidence>
<protein>
    <recommendedName>
        <fullName evidence="3">ethanolamine kinase</fullName>
        <ecNumber evidence="3">2.7.1.82</ecNumber>
    </recommendedName>
</protein>